<dbReference type="AlphaFoldDB" id="A0ABD3PKH0"/>
<organism evidence="7 8">
    <name type="scientific">Cyclotella cryptica</name>
    <dbReference type="NCBI Taxonomy" id="29204"/>
    <lineage>
        <taxon>Eukaryota</taxon>
        <taxon>Sar</taxon>
        <taxon>Stramenopiles</taxon>
        <taxon>Ochrophyta</taxon>
        <taxon>Bacillariophyta</taxon>
        <taxon>Coscinodiscophyceae</taxon>
        <taxon>Thalassiosirophycidae</taxon>
        <taxon>Stephanodiscales</taxon>
        <taxon>Stephanodiscaceae</taxon>
        <taxon>Cyclotella</taxon>
    </lineage>
</organism>
<dbReference type="PROSITE" id="PS50089">
    <property type="entry name" value="ZF_RING_2"/>
    <property type="match status" value="1"/>
</dbReference>
<keyword evidence="2 4" id="KW-0863">Zinc-finger</keyword>
<evidence type="ECO:0000256" key="5">
    <source>
        <dbReference type="SAM" id="Phobius"/>
    </source>
</evidence>
<keyword evidence="5" id="KW-0812">Transmembrane</keyword>
<dbReference type="EMBL" id="JABMIG020000160">
    <property type="protein sequence ID" value="KAL3788227.1"/>
    <property type="molecule type" value="Genomic_DNA"/>
</dbReference>
<evidence type="ECO:0000313" key="7">
    <source>
        <dbReference type="EMBL" id="KAL3788227.1"/>
    </source>
</evidence>
<name>A0ABD3PKH0_9STRA</name>
<accession>A0ABD3PKH0</accession>
<feature type="transmembrane region" description="Helical" evidence="5">
    <location>
        <begin position="15"/>
        <end position="39"/>
    </location>
</feature>
<dbReference type="InterPro" id="IPR013083">
    <property type="entry name" value="Znf_RING/FYVE/PHD"/>
</dbReference>
<evidence type="ECO:0000259" key="6">
    <source>
        <dbReference type="PROSITE" id="PS50089"/>
    </source>
</evidence>
<dbReference type="PANTHER" id="PTHR14155:SF610">
    <property type="entry name" value="OS01G0755700 PROTEIN"/>
    <property type="match status" value="1"/>
</dbReference>
<sequence>MSDENIIKIDFPVKVLIICVLIVQFFIFPICLVCINHMIQKLCRCIGCNGCGCGSSDAIEEIDIESPRHTPYILLSSGQKTKIERLRNETLKKFLERYSICLTLGQNTLMIKEDNDDDCHLEGKVGADKSKDGLLSHDKLQVQTTKESAGKETVSVENSFTHILIPHPGYDQNSVHVSAFACIKRQKNSRSTGRNSIGSVPTFLRGEETKHTEQPLEINNAIELKDTRTVAKFCAICLASYELNESVSWSSNEACTHVFHTECILTWLSSLGKKWSRSQQFSDYPEWDELLGYSLECPCCRQDFVSNLVCACCDEQNRKDDWTCDQLSSRVLVESA</sequence>
<protein>
    <recommendedName>
        <fullName evidence="6">RING-type domain-containing protein</fullName>
    </recommendedName>
</protein>
<evidence type="ECO:0000256" key="3">
    <source>
        <dbReference type="ARBA" id="ARBA00022833"/>
    </source>
</evidence>
<dbReference type="InterPro" id="IPR001841">
    <property type="entry name" value="Znf_RING"/>
</dbReference>
<keyword evidence="3" id="KW-0862">Zinc</keyword>
<evidence type="ECO:0000256" key="1">
    <source>
        <dbReference type="ARBA" id="ARBA00022723"/>
    </source>
</evidence>
<proteinExistence type="predicted"/>
<evidence type="ECO:0000313" key="8">
    <source>
        <dbReference type="Proteomes" id="UP001516023"/>
    </source>
</evidence>
<keyword evidence="5" id="KW-0472">Membrane</keyword>
<dbReference type="SUPFAM" id="SSF57850">
    <property type="entry name" value="RING/U-box"/>
    <property type="match status" value="1"/>
</dbReference>
<dbReference type="InterPro" id="IPR053238">
    <property type="entry name" value="RING-H2_zinc_finger"/>
</dbReference>
<keyword evidence="8" id="KW-1185">Reference proteome</keyword>
<keyword evidence="1" id="KW-0479">Metal-binding</keyword>
<dbReference type="Pfam" id="PF13639">
    <property type="entry name" value="zf-RING_2"/>
    <property type="match status" value="1"/>
</dbReference>
<comment type="caution">
    <text evidence="7">The sequence shown here is derived from an EMBL/GenBank/DDBJ whole genome shotgun (WGS) entry which is preliminary data.</text>
</comment>
<dbReference type="CDD" id="cd16448">
    <property type="entry name" value="RING-H2"/>
    <property type="match status" value="1"/>
</dbReference>
<evidence type="ECO:0000256" key="4">
    <source>
        <dbReference type="PROSITE-ProRule" id="PRU00175"/>
    </source>
</evidence>
<dbReference type="GO" id="GO:0008270">
    <property type="term" value="F:zinc ion binding"/>
    <property type="evidence" value="ECO:0007669"/>
    <property type="project" value="UniProtKB-KW"/>
</dbReference>
<dbReference type="PANTHER" id="PTHR14155">
    <property type="entry name" value="RING FINGER DOMAIN-CONTAINING"/>
    <property type="match status" value="1"/>
</dbReference>
<evidence type="ECO:0000256" key="2">
    <source>
        <dbReference type="ARBA" id="ARBA00022771"/>
    </source>
</evidence>
<dbReference type="Gene3D" id="3.30.40.10">
    <property type="entry name" value="Zinc/RING finger domain, C3HC4 (zinc finger)"/>
    <property type="match status" value="1"/>
</dbReference>
<keyword evidence="5" id="KW-1133">Transmembrane helix</keyword>
<dbReference type="SMART" id="SM00184">
    <property type="entry name" value="RING"/>
    <property type="match status" value="1"/>
</dbReference>
<gene>
    <name evidence="7" type="ORF">HJC23_004694</name>
</gene>
<dbReference type="Proteomes" id="UP001516023">
    <property type="component" value="Unassembled WGS sequence"/>
</dbReference>
<feature type="domain" description="RING-type" evidence="6">
    <location>
        <begin position="234"/>
        <end position="301"/>
    </location>
</feature>
<reference evidence="7 8" key="1">
    <citation type="journal article" date="2020" name="G3 (Bethesda)">
        <title>Improved Reference Genome for Cyclotella cryptica CCMP332, a Model for Cell Wall Morphogenesis, Salinity Adaptation, and Lipid Production in Diatoms (Bacillariophyta).</title>
        <authorList>
            <person name="Roberts W.R."/>
            <person name="Downey K.M."/>
            <person name="Ruck E.C."/>
            <person name="Traller J.C."/>
            <person name="Alverson A.J."/>
        </authorList>
    </citation>
    <scope>NUCLEOTIDE SEQUENCE [LARGE SCALE GENOMIC DNA]</scope>
    <source>
        <strain evidence="7 8">CCMP332</strain>
    </source>
</reference>